<proteinExistence type="predicted"/>
<gene>
    <name evidence="1" type="ORF">LCGC14_1109770</name>
</gene>
<accession>A0A0F9QD74</accession>
<name>A0A0F9QD74_9ZZZZ</name>
<protein>
    <submittedName>
        <fullName evidence="1">Uncharacterized protein</fullName>
    </submittedName>
</protein>
<organism evidence="1">
    <name type="scientific">marine sediment metagenome</name>
    <dbReference type="NCBI Taxonomy" id="412755"/>
    <lineage>
        <taxon>unclassified sequences</taxon>
        <taxon>metagenomes</taxon>
        <taxon>ecological metagenomes</taxon>
    </lineage>
</organism>
<sequence>MCEWGTDEPVEVFISADVSHTGADRFDIKPIDACIAPIVRALTNAGILTGGSCCGHGKADGWIYLEDGRELVIRKSGRSSCSPRPGDKR</sequence>
<reference evidence="1" key="1">
    <citation type="journal article" date="2015" name="Nature">
        <title>Complex archaea that bridge the gap between prokaryotes and eukaryotes.</title>
        <authorList>
            <person name="Spang A."/>
            <person name="Saw J.H."/>
            <person name="Jorgensen S.L."/>
            <person name="Zaremba-Niedzwiedzka K."/>
            <person name="Martijn J."/>
            <person name="Lind A.E."/>
            <person name="van Eijk R."/>
            <person name="Schleper C."/>
            <person name="Guy L."/>
            <person name="Ettema T.J."/>
        </authorList>
    </citation>
    <scope>NUCLEOTIDE SEQUENCE</scope>
</reference>
<dbReference type="EMBL" id="LAZR01005057">
    <property type="protein sequence ID" value="KKN03223.1"/>
    <property type="molecule type" value="Genomic_DNA"/>
</dbReference>
<comment type="caution">
    <text evidence="1">The sequence shown here is derived from an EMBL/GenBank/DDBJ whole genome shotgun (WGS) entry which is preliminary data.</text>
</comment>
<dbReference type="AlphaFoldDB" id="A0A0F9QD74"/>
<evidence type="ECO:0000313" key="1">
    <source>
        <dbReference type="EMBL" id="KKN03223.1"/>
    </source>
</evidence>